<dbReference type="SUPFAM" id="SSF53041">
    <property type="entry name" value="Resolvase-like"/>
    <property type="match status" value="1"/>
</dbReference>
<dbReference type="InterPro" id="IPR011109">
    <property type="entry name" value="DNA_bind_recombinase_dom"/>
</dbReference>
<dbReference type="SMART" id="SM00857">
    <property type="entry name" value="Resolvase"/>
    <property type="match status" value="1"/>
</dbReference>
<name>A0AA37RSQ0_9GAMM</name>
<organism evidence="4 5">
    <name type="scientific">Paraferrimonas sedimenticola</name>
    <dbReference type="NCBI Taxonomy" id="375674"/>
    <lineage>
        <taxon>Bacteria</taxon>
        <taxon>Pseudomonadati</taxon>
        <taxon>Pseudomonadota</taxon>
        <taxon>Gammaproteobacteria</taxon>
        <taxon>Alteromonadales</taxon>
        <taxon>Ferrimonadaceae</taxon>
        <taxon>Paraferrimonas</taxon>
    </lineage>
</organism>
<protein>
    <submittedName>
        <fullName evidence="4">Integrase</fullName>
    </submittedName>
</protein>
<comment type="caution">
    <text evidence="4">The sequence shown here is derived from an EMBL/GenBank/DDBJ whole genome shotgun (WGS) entry which is preliminary data.</text>
</comment>
<dbReference type="Pfam" id="PF07508">
    <property type="entry name" value="Recombinase"/>
    <property type="match status" value="1"/>
</dbReference>
<dbReference type="GO" id="GO:0000150">
    <property type="term" value="F:DNA strand exchange activity"/>
    <property type="evidence" value="ECO:0007669"/>
    <property type="project" value="InterPro"/>
</dbReference>
<dbReference type="PANTHER" id="PTHR30461:SF2">
    <property type="entry name" value="SERINE RECOMBINASE PINE-RELATED"/>
    <property type="match status" value="1"/>
</dbReference>
<dbReference type="CDD" id="cd00338">
    <property type="entry name" value="Ser_Recombinase"/>
    <property type="match status" value="1"/>
</dbReference>
<sequence>MTTEDSTRLAIQPTIITYQRVSTERQVSGTGLQQQRDQALLERLSEQHGLPIDNRVFSDEGKSAFKGDNLKEGSELSRILNLLHSGEIAQGSILVVTNADRLSRQKVYDSVPMLMSIINAGLRIYTSMDNHLYDNTKTLTDPTSGLTDIIKMALSLDLAHQESAKKSERITQAARLRIQESQAGLDVDEDGYRKAVVNGNSHPFWVTAKSGYVRPSKLFDAAQWAAQQYAQGVTIDEIVTQLKRDYPSKPWSTRGMQKFFGTGRAMIGEHRINLKGESHTITGYYPRLLTEEEFERFQARRIERSVKRTSAKFYNPYAGLFVCAVCGSNMVSNFRVVPPNSVDSKPTGKIVYRCASGFKHLRATDAEMKTCKGGGASSDRLDHALCVLGKTIDLIPNRDGMTQAQINSEITKLDTSIDRLVEQIVQQPSKGLEAALLRLEAKRAELEIMEPTNIDVPQLKIDWNALDMGKVVDASQTQERIEFNRLLCQTFSKIVIEKPSKFTMLVKATRKDNGEVESIEVKGRTKLKWSRPE</sequence>
<dbReference type="RefSeq" id="WP_095506579.1">
    <property type="nucleotide sequence ID" value="NZ_BSNC01000002.1"/>
</dbReference>
<dbReference type="Gene3D" id="3.40.50.1390">
    <property type="entry name" value="Resolvase, N-terminal catalytic domain"/>
    <property type="match status" value="1"/>
</dbReference>
<evidence type="ECO:0000259" key="3">
    <source>
        <dbReference type="SMART" id="SM00857"/>
    </source>
</evidence>
<dbReference type="EMBL" id="BSNC01000002">
    <property type="protein sequence ID" value="GLP95250.1"/>
    <property type="molecule type" value="Genomic_DNA"/>
</dbReference>
<dbReference type="InterPro" id="IPR036162">
    <property type="entry name" value="Resolvase-like_N_sf"/>
</dbReference>
<keyword evidence="1" id="KW-0238">DNA-binding</keyword>
<dbReference type="InterPro" id="IPR006119">
    <property type="entry name" value="Resolv_N"/>
</dbReference>
<reference evidence="4" key="1">
    <citation type="journal article" date="2014" name="Int. J. Syst. Evol. Microbiol.">
        <title>Complete genome sequence of Corynebacterium casei LMG S-19264T (=DSM 44701T), isolated from a smear-ripened cheese.</title>
        <authorList>
            <consortium name="US DOE Joint Genome Institute (JGI-PGF)"/>
            <person name="Walter F."/>
            <person name="Albersmeier A."/>
            <person name="Kalinowski J."/>
            <person name="Ruckert C."/>
        </authorList>
    </citation>
    <scope>NUCLEOTIDE SEQUENCE</scope>
    <source>
        <strain evidence="4">NBRC 101628</strain>
    </source>
</reference>
<keyword evidence="2" id="KW-0233">DNA recombination</keyword>
<dbReference type="Pfam" id="PF00239">
    <property type="entry name" value="Resolvase"/>
    <property type="match status" value="1"/>
</dbReference>
<evidence type="ECO:0000256" key="1">
    <source>
        <dbReference type="ARBA" id="ARBA00023125"/>
    </source>
</evidence>
<proteinExistence type="predicted"/>
<dbReference type="GO" id="GO:0003677">
    <property type="term" value="F:DNA binding"/>
    <property type="evidence" value="ECO:0007669"/>
    <property type="project" value="UniProtKB-KW"/>
</dbReference>
<evidence type="ECO:0000256" key="2">
    <source>
        <dbReference type="ARBA" id="ARBA00023172"/>
    </source>
</evidence>
<feature type="domain" description="Resolvase/invertase-type recombinase catalytic" evidence="3">
    <location>
        <begin position="15"/>
        <end position="183"/>
    </location>
</feature>
<keyword evidence="5" id="KW-1185">Reference proteome</keyword>
<dbReference type="Proteomes" id="UP001161422">
    <property type="component" value="Unassembled WGS sequence"/>
</dbReference>
<dbReference type="PANTHER" id="PTHR30461">
    <property type="entry name" value="DNA-INVERTASE FROM LAMBDOID PROPHAGE"/>
    <property type="match status" value="1"/>
</dbReference>
<evidence type="ECO:0000313" key="4">
    <source>
        <dbReference type="EMBL" id="GLP95250.1"/>
    </source>
</evidence>
<reference evidence="4" key="2">
    <citation type="submission" date="2023-01" db="EMBL/GenBank/DDBJ databases">
        <title>Draft genome sequence of Paraferrimonas sedimenticola strain NBRC 101628.</title>
        <authorList>
            <person name="Sun Q."/>
            <person name="Mori K."/>
        </authorList>
    </citation>
    <scope>NUCLEOTIDE SEQUENCE</scope>
    <source>
        <strain evidence="4">NBRC 101628</strain>
    </source>
</reference>
<dbReference type="InterPro" id="IPR050639">
    <property type="entry name" value="SSR_resolvase"/>
</dbReference>
<accession>A0AA37RSQ0</accession>
<gene>
    <name evidence="4" type="ORF">GCM10007895_05560</name>
</gene>
<evidence type="ECO:0000313" key="5">
    <source>
        <dbReference type="Proteomes" id="UP001161422"/>
    </source>
</evidence>
<dbReference type="AlphaFoldDB" id="A0AA37RSQ0"/>